<evidence type="ECO:0000256" key="10">
    <source>
        <dbReference type="ARBA" id="ARBA00057735"/>
    </source>
</evidence>
<keyword evidence="14" id="KW-1185">Reference proteome</keyword>
<dbReference type="GO" id="GO:0005829">
    <property type="term" value="C:cytosol"/>
    <property type="evidence" value="ECO:0007669"/>
    <property type="project" value="TreeGrafter"/>
</dbReference>
<dbReference type="GO" id="GO:0006235">
    <property type="term" value="P:dTTP biosynthetic process"/>
    <property type="evidence" value="ECO:0007669"/>
    <property type="project" value="UniProtKB-UniRule"/>
</dbReference>
<dbReference type="GO" id="GO:0006227">
    <property type="term" value="P:dUDP biosynthetic process"/>
    <property type="evidence" value="ECO:0007669"/>
    <property type="project" value="TreeGrafter"/>
</dbReference>
<dbReference type="Pfam" id="PF02223">
    <property type="entry name" value="Thymidylate_kin"/>
    <property type="match status" value="1"/>
</dbReference>
<dbReference type="InterPro" id="IPR027417">
    <property type="entry name" value="P-loop_NTPase"/>
</dbReference>
<organism evidence="13 14">
    <name type="scientific">Acidaminobacter hydrogenoformans DSM 2784</name>
    <dbReference type="NCBI Taxonomy" id="1120920"/>
    <lineage>
        <taxon>Bacteria</taxon>
        <taxon>Bacillati</taxon>
        <taxon>Bacillota</taxon>
        <taxon>Clostridia</taxon>
        <taxon>Peptostreptococcales</taxon>
        <taxon>Acidaminobacteraceae</taxon>
        <taxon>Acidaminobacter</taxon>
    </lineage>
</organism>
<comment type="function">
    <text evidence="10 11">Phosphorylation of dTMP to form dTDP in both de novo and salvage pathways of dTTP synthesis.</text>
</comment>
<dbReference type="CDD" id="cd01672">
    <property type="entry name" value="TMPK"/>
    <property type="match status" value="1"/>
</dbReference>
<evidence type="ECO:0000259" key="12">
    <source>
        <dbReference type="Pfam" id="PF02223"/>
    </source>
</evidence>
<dbReference type="Gene3D" id="3.40.30.10">
    <property type="entry name" value="Glutaredoxin"/>
    <property type="match status" value="1"/>
</dbReference>
<protein>
    <recommendedName>
        <fullName evidence="3 11">Thymidylate kinase</fullName>
        <ecNumber evidence="2 11">2.7.4.9</ecNumber>
    </recommendedName>
    <alternativeName>
        <fullName evidence="11">dTMP kinase</fullName>
    </alternativeName>
</protein>
<evidence type="ECO:0000313" key="14">
    <source>
        <dbReference type="Proteomes" id="UP000199208"/>
    </source>
</evidence>
<comment type="catalytic activity">
    <reaction evidence="9 11">
        <text>dTMP + ATP = dTDP + ADP</text>
        <dbReference type="Rhea" id="RHEA:13517"/>
        <dbReference type="ChEBI" id="CHEBI:30616"/>
        <dbReference type="ChEBI" id="CHEBI:58369"/>
        <dbReference type="ChEBI" id="CHEBI:63528"/>
        <dbReference type="ChEBI" id="CHEBI:456216"/>
        <dbReference type="EC" id="2.7.4.9"/>
    </reaction>
</comment>
<sequence length="328" mass="36826">MKSLDELTKIRSEALRAVDASNTSGNDKKIIVRIGMATCGITAGARQTLTRLLDLMGQDRAAHIKVLQTGCMGNCDMEPILEVVDLEGVVTRYERVGIQEVEKLYYDVLRTPGVKSKGKKTKTVSLEGGEGSGKTTLLAMLKDHFEARGLDVMITREPGGVRIAEKIREIILDVEHTEMDVRTEALLYAAARRQHLTQKVLPELGKLDLVLFDRFVDSSVVYQGYVREIGMDEVYELNRFATEDFLPDMTIYLDVDPAEGLKRVYGDSGREINRLDLEAAEFHVKVRQGYRILLSEHSERIVEVDASRPVEAVFEDVKNLLDNLLNRA</sequence>
<dbReference type="GO" id="GO:0006233">
    <property type="term" value="P:dTDP biosynthetic process"/>
    <property type="evidence" value="ECO:0007669"/>
    <property type="project" value="InterPro"/>
</dbReference>
<dbReference type="RefSeq" id="WP_330387149.1">
    <property type="nucleotide sequence ID" value="NZ_FMWL01000014.1"/>
</dbReference>
<evidence type="ECO:0000256" key="9">
    <source>
        <dbReference type="ARBA" id="ARBA00048743"/>
    </source>
</evidence>
<dbReference type="PANTHER" id="PTHR10344">
    <property type="entry name" value="THYMIDYLATE KINASE"/>
    <property type="match status" value="1"/>
</dbReference>
<dbReference type="CDD" id="cd02980">
    <property type="entry name" value="TRX_Fd_family"/>
    <property type="match status" value="1"/>
</dbReference>
<evidence type="ECO:0000256" key="3">
    <source>
        <dbReference type="ARBA" id="ARBA00017144"/>
    </source>
</evidence>
<dbReference type="InterPro" id="IPR036249">
    <property type="entry name" value="Thioredoxin-like_sf"/>
</dbReference>
<name>A0A1G5S3P2_9FIRM</name>
<keyword evidence="8 11" id="KW-0067">ATP-binding</keyword>
<dbReference type="SUPFAM" id="SSF52833">
    <property type="entry name" value="Thioredoxin-like"/>
    <property type="match status" value="1"/>
</dbReference>
<dbReference type="PANTHER" id="PTHR10344:SF4">
    <property type="entry name" value="UMP-CMP KINASE 2, MITOCHONDRIAL"/>
    <property type="match status" value="1"/>
</dbReference>
<evidence type="ECO:0000256" key="8">
    <source>
        <dbReference type="ARBA" id="ARBA00022840"/>
    </source>
</evidence>
<feature type="domain" description="Thymidylate kinase-like" evidence="12">
    <location>
        <begin position="126"/>
        <end position="316"/>
    </location>
</feature>
<dbReference type="GO" id="GO:0004798">
    <property type="term" value="F:dTMP kinase activity"/>
    <property type="evidence" value="ECO:0007669"/>
    <property type="project" value="UniProtKB-UniRule"/>
</dbReference>
<dbReference type="NCBIfam" id="TIGR00041">
    <property type="entry name" value="DTMP_kinase"/>
    <property type="match status" value="1"/>
</dbReference>
<comment type="similarity">
    <text evidence="1 11">Belongs to the thymidylate kinase family.</text>
</comment>
<evidence type="ECO:0000256" key="1">
    <source>
        <dbReference type="ARBA" id="ARBA00009776"/>
    </source>
</evidence>
<evidence type="ECO:0000256" key="11">
    <source>
        <dbReference type="HAMAP-Rule" id="MF_00165"/>
    </source>
</evidence>
<evidence type="ECO:0000256" key="5">
    <source>
        <dbReference type="ARBA" id="ARBA00022727"/>
    </source>
</evidence>
<evidence type="ECO:0000256" key="7">
    <source>
        <dbReference type="ARBA" id="ARBA00022777"/>
    </source>
</evidence>
<dbReference type="HAMAP" id="MF_00165">
    <property type="entry name" value="Thymidylate_kinase"/>
    <property type="match status" value="1"/>
</dbReference>
<dbReference type="Gene3D" id="3.40.50.300">
    <property type="entry name" value="P-loop containing nucleotide triphosphate hydrolases"/>
    <property type="match status" value="1"/>
</dbReference>
<dbReference type="AlphaFoldDB" id="A0A1G5S3P2"/>
<gene>
    <name evidence="11" type="primary">tmk</name>
    <name evidence="13" type="ORF">SAMN03080599_02424</name>
</gene>
<dbReference type="EC" id="2.7.4.9" evidence="2 11"/>
<keyword evidence="4 11" id="KW-0808">Transferase</keyword>
<evidence type="ECO:0000313" key="13">
    <source>
        <dbReference type="EMBL" id="SCZ80747.1"/>
    </source>
</evidence>
<keyword evidence="7 11" id="KW-0418">Kinase</keyword>
<dbReference type="STRING" id="1120920.SAMN03080599_02424"/>
<accession>A0A1G5S3P2</accession>
<proteinExistence type="inferred from homology"/>
<dbReference type="InterPro" id="IPR018094">
    <property type="entry name" value="Thymidylate_kinase"/>
</dbReference>
<dbReference type="FunFam" id="3.40.50.300:FF:000225">
    <property type="entry name" value="Thymidylate kinase"/>
    <property type="match status" value="1"/>
</dbReference>
<evidence type="ECO:0000256" key="6">
    <source>
        <dbReference type="ARBA" id="ARBA00022741"/>
    </source>
</evidence>
<feature type="binding site" evidence="11">
    <location>
        <begin position="128"/>
        <end position="135"/>
    </location>
    <ligand>
        <name>ATP</name>
        <dbReference type="ChEBI" id="CHEBI:30616"/>
    </ligand>
</feature>
<dbReference type="SUPFAM" id="SSF52540">
    <property type="entry name" value="P-loop containing nucleoside triphosphate hydrolases"/>
    <property type="match status" value="1"/>
</dbReference>
<dbReference type="GO" id="GO:0005524">
    <property type="term" value="F:ATP binding"/>
    <property type="evidence" value="ECO:0007669"/>
    <property type="project" value="UniProtKB-UniRule"/>
</dbReference>
<reference evidence="13 14" key="1">
    <citation type="submission" date="2016-10" db="EMBL/GenBank/DDBJ databases">
        <authorList>
            <person name="de Groot N.N."/>
        </authorList>
    </citation>
    <scope>NUCLEOTIDE SEQUENCE [LARGE SCALE GENOMIC DNA]</scope>
    <source>
        <strain evidence="13 14">DSM 2784</strain>
    </source>
</reference>
<keyword evidence="6 11" id="KW-0547">Nucleotide-binding</keyword>
<dbReference type="Proteomes" id="UP000199208">
    <property type="component" value="Unassembled WGS sequence"/>
</dbReference>
<dbReference type="EMBL" id="FMWL01000014">
    <property type="protein sequence ID" value="SCZ80747.1"/>
    <property type="molecule type" value="Genomic_DNA"/>
</dbReference>
<dbReference type="InterPro" id="IPR039430">
    <property type="entry name" value="Thymidylate_kin-like_dom"/>
</dbReference>
<keyword evidence="5 11" id="KW-0545">Nucleotide biosynthesis</keyword>
<evidence type="ECO:0000256" key="4">
    <source>
        <dbReference type="ARBA" id="ARBA00022679"/>
    </source>
</evidence>
<evidence type="ECO:0000256" key="2">
    <source>
        <dbReference type="ARBA" id="ARBA00012980"/>
    </source>
</evidence>